<feature type="active site" description="Proton donor" evidence="7">
    <location>
        <position position="343"/>
    </location>
</feature>
<comment type="subcellular location">
    <subcellularLocation>
        <location evidence="7">Cytoplasm</location>
    </subcellularLocation>
</comment>
<dbReference type="InterPro" id="IPR046348">
    <property type="entry name" value="SIS_dom_sf"/>
</dbReference>
<dbReference type="AlphaFoldDB" id="A0A2N8K9K2"/>
<protein>
    <recommendedName>
        <fullName evidence="7">Glucose-6-phosphate isomerase</fullName>
        <shortName evidence="7">GPI</shortName>
        <ecNumber evidence="7">5.3.1.9</ecNumber>
    </recommendedName>
    <alternativeName>
        <fullName evidence="7">Phosphoglucose isomerase</fullName>
        <shortName evidence="7">PGI</shortName>
    </alternativeName>
    <alternativeName>
        <fullName evidence="7">Phosphohexose isomerase</fullName>
        <shortName evidence="7">PHI</shortName>
    </alternativeName>
</protein>
<dbReference type="HAMAP" id="MF_00473">
    <property type="entry name" value="G6P_isomerase"/>
    <property type="match status" value="1"/>
</dbReference>
<dbReference type="InterPro" id="IPR018189">
    <property type="entry name" value="Phosphoglucose_isomerase_CS"/>
</dbReference>
<dbReference type="UniPathway" id="UPA00138"/>
<dbReference type="Gene3D" id="3.40.50.10490">
    <property type="entry name" value="Glucose-6-phosphate isomerase like protein, domain 1"/>
    <property type="match status" value="2"/>
</dbReference>
<dbReference type="Gene3D" id="1.10.1390.10">
    <property type="match status" value="1"/>
</dbReference>
<dbReference type="PANTHER" id="PTHR11469">
    <property type="entry name" value="GLUCOSE-6-PHOSPHATE ISOMERASE"/>
    <property type="match status" value="1"/>
</dbReference>
<dbReference type="GO" id="GO:0006096">
    <property type="term" value="P:glycolytic process"/>
    <property type="evidence" value="ECO:0007669"/>
    <property type="project" value="UniProtKB-UniRule"/>
</dbReference>
<dbReference type="CDD" id="cd05016">
    <property type="entry name" value="SIS_PGI_2"/>
    <property type="match status" value="1"/>
</dbReference>
<dbReference type="GO" id="GO:0004347">
    <property type="term" value="F:glucose-6-phosphate isomerase activity"/>
    <property type="evidence" value="ECO:0007669"/>
    <property type="project" value="UniProtKB-UniRule"/>
</dbReference>
<evidence type="ECO:0000313" key="10">
    <source>
        <dbReference type="Proteomes" id="UP000235994"/>
    </source>
</evidence>
<dbReference type="InterPro" id="IPR035482">
    <property type="entry name" value="SIS_PGI_2"/>
</dbReference>
<dbReference type="GO" id="GO:0048029">
    <property type="term" value="F:monosaccharide binding"/>
    <property type="evidence" value="ECO:0007669"/>
    <property type="project" value="TreeGrafter"/>
</dbReference>
<dbReference type="Pfam" id="PF00342">
    <property type="entry name" value="PGI"/>
    <property type="match status" value="1"/>
</dbReference>
<keyword evidence="4 7" id="KW-0324">Glycolysis</keyword>
<comment type="pathway">
    <text evidence="7">Carbohydrate biosynthesis; gluconeogenesis.</text>
</comment>
<comment type="function">
    <text evidence="7">Catalyzes the reversible isomerization of glucose-6-phosphate to fructose-6-phosphate.</text>
</comment>
<organism evidence="9 10">
    <name type="scientific">Achromobacter pulmonis</name>
    <dbReference type="NCBI Taxonomy" id="1389932"/>
    <lineage>
        <taxon>Bacteria</taxon>
        <taxon>Pseudomonadati</taxon>
        <taxon>Pseudomonadota</taxon>
        <taxon>Betaproteobacteria</taxon>
        <taxon>Burkholderiales</taxon>
        <taxon>Alcaligenaceae</taxon>
        <taxon>Achromobacter</taxon>
    </lineage>
</organism>
<accession>A0A2N8K9K2</accession>
<dbReference type="PROSITE" id="PS00765">
    <property type="entry name" value="P_GLUCOSE_ISOMERASE_1"/>
    <property type="match status" value="1"/>
</dbReference>
<dbReference type="CDD" id="cd05015">
    <property type="entry name" value="SIS_PGI_1"/>
    <property type="match status" value="1"/>
</dbReference>
<dbReference type="PROSITE" id="PS00174">
    <property type="entry name" value="P_GLUCOSE_ISOMERASE_2"/>
    <property type="match status" value="1"/>
</dbReference>
<dbReference type="GO" id="GO:0005829">
    <property type="term" value="C:cytosol"/>
    <property type="evidence" value="ECO:0007669"/>
    <property type="project" value="TreeGrafter"/>
</dbReference>
<evidence type="ECO:0000256" key="1">
    <source>
        <dbReference type="ARBA" id="ARBA00004926"/>
    </source>
</evidence>
<gene>
    <name evidence="7" type="primary">pgi</name>
    <name evidence="9" type="ORF">C1I89_30890</name>
</gene>
<comment type="catalytic activity">
    <reaction evidence="6 7 8">
        <text>alpha-D-glucose 6-phosphate = beta-D-fructose 6-phosphate</text>
        <dbReference type="Rhea" id="RHEA:11816"/>
        <dbReference type="ChEBI" id="CHEBI:57634"/>
        <dbReference type="ChEBI" id="CHEBI:58225"/>
        <dbReference type="EC" id="5.3.1.9"/>
    </reaction>
</comment>
<dbReference type="SUPFAM" id="SSF53697">
    <property type="entry name" value="SIS domain"/>
    <property type="match status" value="1"/>
</dbReference>
<evidence type="ECO:0000256" key="2">
    <source>
        <dbReference type="ARBA" id="ARBA00006604"/>
    </source>
</evidence>
<feature type="active site" evidence="7">
    <location>
        <position position="488"/>
    </location>
</feature>
<dbReference type="RefSeq" id="WP_102776081.1">
    <property type="nucleotide sequence ID" value="NZ_POQS01000011.1"/>
</dbReference>
<dbReference type="EMBL" id="POQS01000011">
    <property type="protein sequence ID" value="PND30127.1"/>
    <property type="molecule type" value="Genomic_DNA"/>
</dbReference>
<keyword evidence="7" id="KW-0963">Cytoplasm</keyword>
<evidence type="ECO:0000256" key="4">
    <source>
        <dbReference type="ARBA" id="ARBA00023152"/>
    </source>
</evidence>
<dbReference type="InterPro" id="IPR023096">
    <property type="entry name" value="G6P_Isomerase_C"/>
</dbReference>
<comment type="caution">
    <text evidence="9">The sequence shown here is derived from an EMBL/GenBank/DDBJ whole genome shotgun (WGS) entry which is preliminary data.</text>
</comment>
<evidence type="ECO:0000256" key="5">
    <source>
        <dbReference type="ARBA" id="ARBA00023235"/>
    </source>
</evidence>
<dbReference type="GO" id="GO:0051156">
    <property type="term" value="P:glucose 6-phosphate metabolic process"/>
    <property type="evidence" value="ECO:0007669"/>
    <property type="project" value="TreeGrafter"/>
</dbReference>
<comment type="pathway">
    <text evidence="1 7 8">Carbohydrate degradation; glycolysis; D-glyceraldehyde 3-phosphate and glycerone phosphate from D-glucose: step 2/4.</text>
</comment>
<dbReference type="NCBIfam" id="NF001211">
    <property type="entry name" value="PRK00179.1"/>
    <property type="match status" value="1"/>
</dbReference>
<keyword evidence="3 7" id="KW-0312">Gluconeogenesis</keyword>
<evidence type="ECO:0000256" key="3">
    <source>
        <dbReference type="ARBA" id="ARBA00022432"/>
    </source>
</evidence>
<keyword evidence="5 7" id="KW-0413">Isomerase</keyword>
<dbReference type="UniPathway" id="UPA00109">
    <property type="reaction ID" value="UER00181"/>
</dbReference>
<dbReference type="Proteomes" id="UP000235994">
    <property type="component" value="Unassembled WGS sequence"/>
</dbReference>
<comment type="similarity">
    <text evidence="2 7 8">Belongs to the GPI family.</text>
</comment>
<evidence type="ECO:0000256" key="7">
    <source>
        <dbReference type="HAMAP-Rule" id="MF_00473"/>
    </source>
</evidence>
<evidence type="ECO:0000256" key="6">
    <source>
        <dbReference type="ARBA" id="ARBA00029321"/>
    </source>
</evidence>
<evidence type="ECO:0000313" key="9">
    <source>
        <dbReference type="EMBL" id="PND30127.1"/>
    </source>
</evidence>
<sequence length="525" mass="56561">MADLNPQTTPAWQALERLAGRYALGFDLRQAFATEPKRFQEHSVRAPHMLVDLSKNLWEAPVVEQLLALAMQMGVPERRNQLLNGEIVNQTEHQAAVHAALRLAFTSGSEPASPAIAQYCADLSAMLAMAETIRADETVHDVVHIGIGGSSLGPELALQALRPYWRTQLRIHVVSNLDGHDLAETLALCHPAHTLFIAASKSWSTFETLQNLRSATGWLQQSGINPADRIVAITAKPHVAQAAGVKHILRMPADLGGRYSVWSAVGLPVAVAIGEAGFRELLAGAAAMDAHFAQAPLAQNAPVLLGLLDVWYSSFLHLPSRCVAPYHHRLRRLPAYLQQLDMESNGKTVRQNGDAVAYATGMALWGEAGTNGQHAFFQWLHQGAQRTPVEFVAASQAEHALPGHHTPLLANAVAQAQALMRGSKAGPGQLPGHQDFPGNRPSTFLLLDGPLNPPALGALLALYEHRTFVSGVVWGINSFDQWGVELGKLLAKDILQRVPGGHWQKLDASTAGLLNAACVASEAHS</sequence>
<dbReference type="EC" id="5.3.1.9" evidence="7"/>
<dbReference type="InterPro" id="IPR001672">
    <property type="entry name" value="G6P_Isomerase"/>
</dbReference>
<evidence type="ECO:0000256" key="8">
    <source>
        <dbReference type="RuleBase" id="RU000612"/>
    </source>
</evidence>
<proteinExistence type="inferred from homology"/>
<name>A0A2N8K9K2_9BURK</name>
<dbReference type="PROSITE" id="PS51463">
    <property type="entry name" value="P_GLUCOSE_ISOMERASE_3"/>
    <property type="match status" value="1"/>
</dbReference>
<dbReference type="GO" id="GO:0097367">
    <property type="term" value="F:carbohydrate derivative binding"/>
    <property type="evidence" value="ECO:0007669"/>
    <property type="project" value="InterPro"/>
</dbReference>
<reference evidence="9 10" key="1">
    <citation type="submission" date="2018-01" db="EMBL/GenBank/DDBJ databases">
        <title>The draft genome of an aniline degradation strain ANB-1.</title>
        <authorList>
            <person name="Zhang L."/>
            <person name="Jiang J."/>
        </authorList>
    </citation>
    <scope>NUCLEOTIDE SEQUENCE [LARGE SCALE GENOMIC DNA]</scope>
    <source>
        <strain evidence="9 10">ANB-1</strain>
    </source>
</reference>
<dbReference type="PANTHER" id="PTHR11469:SF1">
    <property type="entry name" value="GLUCOSE-6-PHOSPHATE ISOMERASE"/>
    <property type="match status" value="1"/>
</dbReference>
<dbReference type="GO" id="GO:0006094">
    <property type="term" value="P:gluconeogenesis"/>
    <property type="evidence" value="ECO:0007669"/>
    <property type="project" value="UniProtKB-UniRule"/>
</dbReference>
<dbReference type="InterPro" id="IPR035476">
    <property type="entry name" value="SIS_PGI_1"/>
</dbReference>
<dbReference type="PRINTS" id="PR00662">
    <property type="entry name" value="G6PISOMERASE"/>
</dbReference>
<keyword evidence="10" id="KW-1185">Reference proteome</keyword>
<feature type="active site" evidence="7">
    <location>
        <position position="374"/>
    </location>
</feature>